<dbReference type="InterPro" id="IPR028983">
    <property type="entry name" value="PA2201-like_C"/>
</dbReference>
<dbReference type="InterPro" id="IPR015025">
    <property type="entry name" value="PoNi_C"/>
</dbReference>
<proteinExistence type="predicted"/>
<evidence type="ECO:0000313" key="4">
    <source>
        <dbReference type="Proteomes" id="UP000321275"/>
    </source>
</evidence>
<dbReference type="Proteomes" id="UP000321275">
    <property type="component" value="Unassembled WGS sequence"/>
</dbReference>
<sequence length="265" mass="29786">MLRDTRRSAAYFDELLPEFDEGIEETQQALDAGDFVLPDEQVDAAHQLYELAILRAVAHYSRGAGRAELAPLVAEILPLRQQLSAVAERLPAGQQVYRQPFEVFGGQGEACGSANINRYIYALWWLGLLIATDADKAHIQQVLASIGNAGRDALLDRIATRLGHPPETPAEELLYPALYRPLLAAFDAEPTTQQTLLGVFLDQWYDQCQEADWYDNHLCDGEFVYTDYYVGYWSVEALLVTQLLGIDDRDFRDHAHYPGDLSQQP</sequence>
<dbReference type="Proteomes" id="UP000651738">
    <property type="component" value="Unassembled WGS sequence"/>
</dbReference>
<evidence type="ECO:0000259" key="1">
    <source>
        <dbReference type="Pfam" id="PF08929"/>
    </source>
</evidence>
<organism evidence="2 4">
    <name type="scientific">Bisbaumannia pacifica</name>
    <dbReference type="NCBI Taxonomy" id="77098"/>
    <lineage>
        <taxon>Bacteria</taxon>
        <taxon>Pseudomonadati</taxon>
        <taxon>Pseudomonadota</taxon>
        <taxon>Gammaproteobacteria</taxon>
        <taxon>Oceanospirillales</taxon>
        <taxon>Halomonadaceae</taxon>
        <taxon>Bisbaumannia</taxon>
    </lineage>
</organism>
<accession>A0A510XCZ8</accession>
<evidence type="ECO:0000313" key="2">
    <source>
        <dbReference type="EMBL" id="GEK49263.1"/>
    </source>
</evidence>
<dbReference type="AlphaFoldDB" id="A0A510XCZ8"/>
<keyword evidence="4" id="KW-1185">Reference proteome</keyword>
<name>A0A510XCZ8_9GAMM</name>
<dbReference type="Pfam" id="PF08929">
    <property type="entry name" value="PoNi_C"/>
    <property type="match status" value="1"/>
</dbReference>
<feature type="domain" description="PoNi C-terminal" evidence="1">
    <location>
        <begin position="151"/>
        <end position="261"/>
    </location>
</feature>
<gene>
    <name evidence="2" type="ORF">HPA02_35460</name>
    <name evidence="3" type="ORF">I7V36_17910</name>
</gene>
<dbReference type="SUPFAM" id="SSF140731">
    <property type="entry name" value="PA2201 C-terminal domain-like"/>
    <property type="match status" value="1"/>
</dbReference>
<dbReference type="EMBL" id="JAEDAF010000031">
    <property type="protein sequence ID" value="MBH8581983.1"/>
    <property type="molecule type" value="Genomic_DNA"/>
</dbReference>
<dbReference type="Gene3D" id="1.10.3920.10">
    <property type="entry name" value="PA2201 C-terminal domain-like"/>
    <property type="match status" value="1"/>
</dbReference>
<reference evidence="3 5" key="2">
    <citation type="submission" date="2020-12" db="EMBL/GenBank/DDBJ databases">
        <title>Draft genome sequence of Halomonas pacifica strain CARE-V15.</title>
        <authorList>
            <person name="Vignesh N."/>
            <person name="Thabitha A."/>
            <person name="Saravanan R."/>
            <person name="Manigandan V."/>
        </authorList>
    </citation>
    <scope>NUCLEOTIDE SEQUENCE [LARGE SCALE GENOMIC DNA]</scope>
    <source>
        <strain evidence="3 5">CARE-V15</strain>
    </source>
</reference>
<reference evidence="2 4" key="1">
    <citation type="submission" date="2019-07" db="EMBL/GenBank/DDBJ databases">
        <title>Whole genome shotgun sequence of Halomonas pacifica NBRC 102220.</title>
        <authorList>
            <person name="Hosoyama A."/>
            <person name="Uohara A."/>
            <person name="Ohji S."/>
            <person name="Ichikawa N."/>
        </authorList>
    </citation>
    <scope>NUCLEOTIDE SEQUENCE [LARGE SCALE GENOMIC DNA]</scope>
    <source>
        <strain evidence="2 4">NBRC 102220</strain>
    </source>
</reference>
<dbReference type="RefSeq" id="WP_146804575.1">
    <property type="nucleotide sequence ID" value="NZ_BJUK01000087.1"/>
</dbReference>
<evidence type="ECO:0000313" key="5">
    <source>
        <dbReference type="Proteomes" id="UP000651738"/>
    </source>
</evidence>
<dbReference type="EMBL" id="BJUK01000087">
    <property type="protein sequence ID" value="GEK49263.1"/>
    <property type="molecule type" value="Genomic_DNA"/>
</dbReference>
<dbReference type="OrthoDB" id="6090118at2"/>
<evidence type="ECO:0000313" key="3">
    <source>
        <dbReference type="EMBL" id="MBH8581983.1"/>
    </source>
</evidence>
<comment type="caution">
    <text evidence="2">The sequence shown here is derived from an EMBL/GenBank/DDBJ whole genome shotgun (WGS) entry which is preliminary data.</text>
</comment>
<protein>
    <submittedName>
        <fullName evidence="3">DUF1911 domain-containing protein</fullName>
    </submittedName>
</protein>